<evidence type="ECO:0000313" key="2">
    <source>
        <dbReference type="EMBL" id="BDT03150.1"/>
    </source>
</evidence>
<gene>
    <name evidence="2" type="ORF">SHM_07960</name>
</gene>
<dbReference type="EMBL" id="AP026933">
    <property type="protein sequence ID" value="BDT03150.1"/>
    <property type="molecule type" value="Genomic_DNA"/>
</dbReference>
<organism evidence="2 3">
    <name type="scientific">Spiroplasma ixodetis</name>
    <dbReference type="NCBI Taxonomy" id="2141"/>
    <lineage>
        <taxon>Bacteria</taxon>
        <taxon>Bacillati</taxon>
        <taxon>Mycoplasmatota</taxon>
        <taxon>Mollicutes</taxon>
        <taxon>Entomoplasmatales</taxon>
        <taxon>Spiroplasmataceae</taxon>
        <taxon>Spiroplasma</taxon>
    </lineage>
</organism>
<dbReference type="Proteomes" id="UP001163387">
    <property type="component" value="Chromosome"/>
</dbReference>
<protein>
    <submittedName>
        <fullName evidence="2">Uncharacterized protein</fullName>
    </submittedName>
</protein>
<evidence type="ECO:0000313" key="3">
    <source>
        <dbReference type="Proteomes" id="UP001163387"/>
    </source>
</evidence>
<dbReference type="RefSeq" id="WP_281749255.1">
    <property type="nucleotide sequence ID" value="NZ_AP026933.1"/>
</dbReference>
<keyword evidence="3" id="KW-1185">Reference proteome</keyword>
<proteinExistence type="predicted"/>
<feature type="transmembrane region" description="Helical" evidence="1">
    <location>
        <begin position="14"/>
        <end position="36"/>
    </location>
</feature>
<feature type="transmembrane region" description="Helical" evidence="1">
    <location>
        <begin position="43"/>
        <end position="64"/>
    </location>
</feature>
<feature type="transmembrane region" description="Helical" evidence="1">
    <location>
        <begin position="76"/>
        <end position="94"/>
    </location>
</feature>
<keyword evidence="1" id="KW-0812">Transmembrane</keyword>
<keyword evidence="1" id="KW-1133">Transmembrane helix</keyword>
<sequence>MTVWILAMKTFSQWFGLIFSISLNIIVIFFLALLISGSIKNPYIIQTINIIIFLTSILFGDFFIDMTYTISTPTIIIGYFVPQKYITWINFIFYSQSDKNYRTSPHMYLWRE</sequence>
<accession>A0ABM8BTI1</accession>
<keyword evidence="1" id="KW-0472">Membrane</keyword>
<evidence type="ECO:0000256" key="1">
    <source>
        <dbReference type="SAM" id="Phobius"/>
    </source>
</evidence>
<reference evidence="2 3" key="1">
    <citation type="journal article" date="2022" name="Front. Microbiol.">
        <title>Male-killing mechanisms vary between Spiroplasma species.</title>
        <authorList>
            <person name="Arai H."/>
            <person name="Inoue M."/>
            <person name="Kageyama D."/>
        </authorList>
    </citation>
    <scope>NUCLEOTIDE SEQUENCE [LARGE SCALE GENOMIC DNA]</scope>
    <source>
        <strain evidence="3">sHm</strain>
    </source>
</reference>
<name>A0ABM8BTI1_9MOLU</name>